<evidence type="ECO:0000259" key="7">
    <source>
        <dbReference type="Pfam" id="PF01593"/>
    </source>
</evidence>
<dbReference type="EMBL" id="LSBJ02000005">
    <property type="protein sequence ID" value="OAQ64435.1"/>
    <property type="molecule type" value="Genomic_DNA"/>
</dbReference>
<evidence type="ECO:0000256" key="1">
    <source>
        <dbReference type="ARBA" id="ARBA00001974"/>
    </source>
</evidence>
<dbReference type="InterPro" id="IPR002937">
    <property type="entry name" value="Amino_oxidase"/>
</dbReference>
<feature type="binding site" evidence="5">
    <location>
        <position position="402"/>
    </location>
    <ligand>
        <name>FAD</name>
        <dbReference type="ChEBI" id="CHEBI:57692"/>
    </ligand>
</feature>
<reference evidence="8 9" key="1">
    <citation type="journal article" date="2016" name="PLoS Pathog.">
        <title>Biosynthesis of antibiotic leucinostatins in bio-control fungus Purpureocillium lilacinum and their inhibition on phytophthora revealed by genome mining.</title>
        <authorList>
            <person name="Wang G."/>
            <person name="Liu Z."/>
            <person name="Lin R."/>
            <person name="Li E."/>
            <person name="Mao Z."/>
            <person name="Ling J."/>
            <person name="Yang Y."/>
            <person name="Yin W.B."/>
            <person name="Xie B."/>
        </authorList>
    </citation>
    <scope>NUCLEOTIDE SEQUENCE [LARGE SCALE GENOMIC DNA]</scope>
    <source>
        <strain evidence="8">170</strain>
    </source>
</reference>
<comment type="similarity">
    <text evidence="2 6">Belongs to the flavin monoamine oxidase family.</text>
</comment>
<evidence type="ECO:0000256" key="4">
    <source>
        <dbReference type="ARBA" id="ARBA00048448"/>
    </source>
</evidence>
<protein>
    <recommendedName>
        <fullName evidence="6">Amine oxidase</fullName>
        <ecNumber evidence="6">1.4.3.-</ecNumber>
    </recommendedName>
</protein>
<dbReference type="SUPFAM" id="SSF51905">
    <property type="entry name" value="FAD/NAD(P)-binding domain"/>
    <property type="match status" value="1"/>
</dbReference>
<feature type="binding site" evidence="5">
    <location>
        <position position="595"/>
    </location>
    <ligand>
        <name>FAD</name>
        <dbReference type="ChEBI" id="CHEBI:57692"/>
    </ligand>
</feature>
<dbReference type="SUPFAM" id="SSF55298">
    <property type="entry name" value="YjgF-like"/>
    <property type="match status" value="1"/>
</dbReference>
<keyword evidence="6" id="KW-0285">Flavoprotein</keyword>
<dbReference type="Proteomes" id="UP000078397">
    <property type="component" value="Unassembled WGS sequence"/>
</dbReference>
<feature type="domain" description="Amine oxidase" evidence="7">
    <location>
        <begin position="173"/>
        <end position="619"/>
    </location>
</feature>
<evidence type="ECO:0000313" key="8">
    <source>
        <dbReference type="EMBL" id="OAQ64435.1"/>
    </source>
</evidence>
<dbReference type="InterPro" id="IPR036188">
    <property type="entry name" value="FAD/NAD-bd_sf"/>
</dbReference>
<dbReference type="Pfam" id="PF01593">
    <property type="entry name" value="Amino_oxidase"/>
    <property type="match status" value="1"/>
</dbReference>
<feature type="binding site" evidence="5">
    <location>
        <position position="173"/>
    </location>
    <ligand>
        <name>FAD</name>
        <dbReference type="ChEBI" id="CHEBI:57692"/>
    </ligand>
</feature>
<dbReference type="GO" id="GO:0097621">
    <property type="term" value="F:monoamine oxidase activity"/>
    <property type="evidence" value="ECO:0007669"/>
    <property type="project" value="UniProtKB-EC"/>
</dbReference>
<evidence type="ECO:0000256" key="2">
    <source>
        <dbReference type="ARBA" id="ARBA00005995"/>
    </source>
</evidence>
<proteinExistence type="inferred from homology"/>
<dbReference type="Gene3D" id="3.30.1330.40">
    <property type="entry name" value="RutC-like"/>
    <property type="match status" value="1"/>
</dbReference>
<dbReference type="InterPro" id="IPR006175">
    <property type="entry name" value="YjgF/YER057c/UK114"/>
</dbReference>
<evidence type="ECO:0000256" key="3">
    <source>
        <dbReference type="ARBA" id="ARBA00023002"/>
    </source>
</evidence>
<dbReference type="PANTHER" id="PTHR43563">
    <property type="entry name" value="AMINE OXIDASE"/>
    <property type="match status" value="1"/>
</dbReference>
<keyword evidence="3 6" id="KW-0560">Oxidoreductase</keyword>
<name>A0A179FFQ1_METCM</name>
<comment type="catalytic activity">
    <reaction evidence="4">
        <text>a secondary aliphatic amine + O2 + H2O = a primary amine + an aldehyde + H2O2</text>
        <dbReference type="Rhea" id="RHEA:26414"/>
        <dbReference type="ChEBI" id="CHEBI:15377"/>
        <dbReference type="ChEBI" id="CHEBI:15379"/>
        <dbReference type="ChEBI" id="CHEBI:16240"/>
        <dbReference type="ChEBI" id="CHEBI:17478"/>
        <dbReference type="ChEBI" id="CHEBI:58855"/>
        <dbReference type="ChEBI" id="CHEBI:65296"/>
        <dbReference type="EC" id="1.4.3.4"/>
    </reaction>
</comment>
<sequence>MAPRDTRPSKAFVNIPSQPPSRLYTHAATIDGSHRLVFTAGHWGMKDEKFAQSLKQQVEDSLQSLEESLRAAGATTQDIVKLTFYVVGWPWTETEALVEPWMKLLADKNGNNHKPPSVVVPVPKLAHPDAKFEVDAIAAVGGSSQPFDYSLRKAILPKQISEVDVVVVGAGFSGTQAAHDLSTAGLNVALLEATHRVGGRSKTIQLASGPGRVELGATWINQYTQPKIYATAKRLGLTMIQQYLDGQGVLQTLDGKVYRFGSGDKVGSSLGLSEADAQSFAALIDAIDTHTTKNTQIDINNTARFRTENDVSALEWTKQNNLGTFALQTIRSITIAMVGREPDEVGIHYLLDYIKSGGGFTSLSTDDSGGSQQLFIREGTSAIAHGLAAELKPGSVIVNCPVDEIDQHGSKVVVTTATGFKFMAKKVVVAIPTNTYGKIHFTPPLPDAKRALATETKPGVYAKVLLTYAKPWWRDIGLLGKFRSQIGPICFSWEVSNFEDRAFTLALFLGGDRAAKWYALSPLKRQHAVINHLAELVGEENRHLALDVLEYNAGEWVEEEWIGGGPTSAIPPGLLSKYGEDLRAPFKNVHFAGGETAREWKGYLEGALRAGSRAAEEVLVEFGIKNGSTKL</sequence>
<evidence type="ECO:0000256" key="6">
    <source>
        <dbReference type="RuleBase" id="RU362067"/>
    </source>
</evidence>
<dbReference type="Gene3D" id="3.90.660.10">
    <property type="match status" value="1"/>
</dbReference>
<dbReference type="PRINTS" id="PR00757">
    <property type="entry name" value="AMINEOXDASEF"/>
</dbReference>
<keyword evidence="6" id="KW-0274">FAD</keyword>
<accession>A0A179FFQ1</accession>
<evidence type="ECO:0000313" key="9">
    <source>
        <dbReference type="Proteomes" id="UP000078397"/>
    </source>
</evidence>
<feature type="binding site" evidence="5">
    <location>
        <position position="508"/>
    </location>
    <ligand>
        <name>substrate</name>
    </ligand>
</feature>
<keyword evidence="9" id="KW-1185">Reference proteome</keyword>
<dbReference type="InterPro" id="IPR035959">
    <property type="entry name" value="RutC-like_sf"/>
</dbReference>
<comment type="caution">
    <text evidence="8">The sequence shown here is derived from an EMBL/GenBank/DDBJ whole genome shotgun (WGS) entry which is preliminary data.</text>
</comment>
<dbReference type="Gene3D" id="3.50.50.60">
    <property type="entry name" value="FAD/NAD(P)-binding domain"/>
    <property type="match status" value="1"/>
</dbReference>
<organism evidence="8 9">
    <name type="scientific">Pochonia chlamydosporia 170</name>
    <dbReference type="NCBI Taxonomy" id="1380566"/>
    <lineage>
        <taxon>Eukaryota</taxon>
        <taxon>Fungi</taxon>
        <taxon>Dikarya</taxon>
        <taxon>Ascomycota</taxon>
        <taxon>Pezizomycotina</taxon>
        <taxon>Sordariomycetes</taxon>
        <taxon>Hypocreomycetidae</taxon>
        <taxon>Hypocreales</taxon>
        <taxon>Clavicipitaceae</taxon>
        <taxon>Pochonia</taxon>
    </lineage>
</organism>
<gene>
    <name evidence="8" type="ORF">VFPPC_05708</name>
</gene>
<dbReference type="PANTHER" id="PTHR43563:SF14">
    <property type="entry name" value="AMINE OXIDASE"/>
    <property type="match status" value="1"/>
</dbReference>
<dbReference type="SUPFAM" id="SSF54373">
    <property type="entry name" value="FAD-linked reductases, C-terminal domain"/>
    <property type="match status" value="1"/>
</dbReference>
<evidence type="ECO:0000256" key="5">
    <source>
        <dbReference type="PIRSR" id="PIRSR601613-1"/>
    </source>
</evidence>
<dbReference type="AlphaFoldDB" id="A0A179FFQ1"/>
<dbReference type="CDD" id="cd00448">
    <property type="entry name" value="YjgF_YER057c_UK114_family"/>
    <property type="match status" value="1"/>
</dbReference>
<feature type="binding site" evidence="5">
    <location>
        <begin position="192"/>
        <end position="193"/>
    </location>
    <ligand>
        <name>FAD</name>
        <dbReference type="ChEBI" id="CHEBI:57692"/>
    </ligand>
</feature>
<comment type="cofactor">
    <cofactor evidence="1 6">
        <name>FAD</name>
        <dbReference type="ChEBI" id="CHEBI:57692"/>
    </cofactor>
</comment>
<dbReference type="Pfam" id="PF01042">
    <property type="entry name" value="Ribonuc_L-PSP"/>
    <property type="match status" value="1"/>
</dbReference>
<dbReference type="Gene3D" id="1.10.405.10">
    <property type="entry name" value="Guanine Nucleotide Dissociation Inhibitor, domain 1"/>
    <property type="match status" value="1"/>
</dbReference>
<dbReference type="RefSeq" id="XP_018141749.1">
    <property type="nucleotide sequence ID" value="XM_018284855.1"/>
</dbReference>
<dbReference type="InterPro" id="IPR001613">
    <property type="entry name" value="Flavin_amine_oxidase"/>
</dbReference>
<dbReference type="STRING" id="1380566.A0A179FFQ1"/>
<dbReference type="OrthoDB" id="5046242at2759"/>
<dbReference type="GeneID" id="28848849"/>
<dbReference type="EC" id="1.4.3.-" evidence="6"/>
<dbReference type="KEGG" id="pchm:VFPPC_05708"/>
<dbReference type="InterPro" id="IPR050703">
    <property type="entry name" value="Flavin_MAO"/>
</dbReference>